<keyword evidence="6 14" id="KW-0677">Repeat</keyword>
<proteinExistence type="inferred from homology"/>
<comment type="subunit">
    <text evidence="2 14">Homodimer.</text>
</comment>
<evidence type="ECO:0000313" key="19">
    <source>
        <dbReference type="Proteomes" id="UP000034228"/>
    </source>
</evidence>
<dbReference type="SMART" id="SM00271">
    <property type="entry name" value="DnaJ"/>
    <property type="match status" value="1"/>
</dbReference>
<gene>
    <name evidence="14" type="primary">dnaJ</name>
    <name evidence="18" type="ORF">WG68_00885</name>
</gene>
<dbReference type="PRINTS" id="PR00625">
    <property type="entry name" value="JDOMAIN"/>
</dbReference>
<dbReference type="STRING" id="336831.WG68_00885"/>
<reference evidence="18 19" key="1">
    <citation type="submission" date="2015-03" db="EMBL/GenBank/DDBJ databases">
        <title>Draft genome sequences of two protease-producing strains of Arsukibacterium isolated from two cold and alkaline environments.</title>
        <authorList>
            <person name="Lylloff J.E."/>
            <person name="Skov L.B."/>
            <person name="Jepsen M."/>
            <person name="Hallin P.F."/>
            <person name="Sorensen S.J."/>
            <person name="Stougaard P."/>
            <person name="Glaring M.A."/>
        </authorList>
    </citation>
    <scope>NUCLEOTIDE SEQUENCE [LARGE SCALE GENOMIC DNA]</scope>
    <source>
        <strain evidence="18 19">GCM72</strain>
    </source>
</reference>
<dbReference type="CDD" id="cd06257">
    <property type="entry name" value="DnaJ"/>
    <property type="match status" value="1"/>
</dbReference>
<dbReference type="PATRIC" id="fig|336831.14.peg.2388"/>
<evidence type="ECO:0000256" key="5">
    <source>
        <dbReference type="ARBA" id="ARBA00022723"/>
    </source>
</evidence>
<feature type="binding site" evidence="14">
    <location>
        <position position="150"/>
    </location>
    <ligand>
        <name>Zn(2+)</name>
        <dbReference type="ChEBI" id="CHEBI:29105"/>
        <label>1</label>
    </ligand>
</feature>
<dbReference type="AlphaFoldDB" id="A0A0M2V9G5"/>
<dbReference type="Pfam" id="PF01556">
    <property type="entry name" value="DnaJ_C"/>
    <property type="match status" value="1"/>
</dbReference>
<dbReference type="NCBIfam" id="NF008035">
    <property type="entry name" value="PRK10767.1"/>
    <property type="match status" value="1"/>
</dbReference>
<keyword evidence="9 14" id="KW-0346">Stress response</keyword>
<keyword evidence="10 14" id="KW-0143">Chaperone</keyword>
<evidence type="ECO:0000256" key="15">
    <source>
        <dbReference type="PROSITE-ProRule" id="PRU00546"/>
    </source>
</evidence>
<dbReference type="Pfam" id="PF00226">
    <property type="entry name" value="DnaJ"/>
    <property type="match status" value="1"/>
</dbReference>
<dbReference type="GO" id="GO:0042026">
    <property type="term" value="P:protein refolding"/>
    <property type="evidence" value="ECO:0007669"/>
    <property type="project" value="TreeGrafter"/>
</dbReference>
<dbReference type="Proteomes" id="UP000034228">
    <property type="component" value="Unassembled WGS sequence"/>
</dbReference>
<dbReference type="OrthoDB" id="9779889at2"/>
<feature type="repeat" description="CXXCXGXG motif" evidence="14">
    <location>
        <begin position="200"/>
        <end position="207"/>
    </location>
</feature>
<dbReference type="Pfam" id="PF00684">
    <property type="entry name" value="DnaJ_CXXCXGXG"/>
    <property type="match status" value="1"/>
</dbReference>
<dbReference type="InterPro" id="IPR012724">
    <property type="entry name" value="DnaJ"/>
</dbReference>
<dbReference type="InterPro" id="IPR001623">
    <property type="entry name" value="DnaJ_domain"/>
</dbReference>
<dbReference type="Gene3D" id="1.10.287.110">
    <property type="entry name" value="DnaJ domain"/>
    <property type="match status" value="1"/>
</dbReference>
<dbReference type="PROSITE" id="PS50076">
    <property type="entry name" value="DNAJ_2"/>
    <property type="match status" value="1"/>
</dbReference>
<feature type="zinc finger region" description="CR-type" evidence="15">
    <location>
        <begin position="134"/>
        <end position="212"/>
    </location>
</feature>
<evidence type="ECO:0000259" key="16">
    <source>
        <dbReference type="PROSITE" id="PS50076"/>
    </source>
</evidence>
<keyword evidence="7 14" id="KW-0863">Zinc-finger</keyword>
<dbReference type="CDD" id="cd10747">
    <property type="entry name" value="DnaJ_C"/>
    <property type="match status" value="1"/>
</dbReference>
<dbReference type="PANTHER" id="PTHR43096:SF48">
    <property type="entry name" value="CHAPERONE PROTEIN DNAJ"/>
    <property type="match status" value="1"/>
</dbReference>
<dbReference type="RefSeq" id="WP_046555765.1">
    <property type="nucleotide sequence ID" value="NZ_LAHO01000001.1"/>
</dbReference>
<evidence type="ECO:0000256" key="14">
    <source>
        <dbReference type="HAMAP-Rule" id="MF_01152"/>
    </source>
</evidence>
<dbReference type="InterPro" id="IPR036869">
    <property type="entry name" value="J_dom_sf"/>
</dbReference>
<dbReference type="GO" id="GO:0051082">
    <property type="term" value="F:unfolded protein binding"/>
    <property type="evidence" value="ECO:0007669"/>
    <property type="project" value="UniProtKB-UniRule"/>
</dbReference>
<keyword evidence="19" id="KW-1185">Reference proteome</keyword>
<evidence type="ECO:0000256" key="8">
    <source>
        <dbReference type="ARBA" id="ARBA00022833"/>
    </source>
</evidence>
<feature type="binding site" evidence="14">
    <location>
        <position position="164"/>
    </location>
    <ligand>
        <name>Zn(2+)</name>
        <dbReference type="ChEBI" id="CHEBI:29105"/>
        <label>2</label>
    </ligand>
</feature>
<evidence type="ECO:0000256" key="13">
    <source>
        <dbReference type="ARBA" id="ARBA00067609"/>
    </source>
</evidence>
<dbReference type="Gene3D" id="2.60.260.20">
    <property type="entry name" value="Urease metallochaperone UreE, N-terminal domain"/>
    <property type="match status" value="2"/>
</dbReference>
<sequence length="379" mass="40698">MSKRDYYEVLGVAKGADDKDIKKAYKRLAMKFHPDRTQGDKAMEEKFKEVQEAYEVLSDEQKRAAYDRFGHAGVDPNRGGGGGGGAGAGDFGDIFGDVFGDIFGGGGRRGQSRAQRGSDLRYNLELNLEEAVKGKSVDIKVPTYVNCDSCDGSGAKKGTSAKSCPTCNGAGQVTMRQGFFAVQQTCPTCNGRGKIIPDPCTKCHGEGRVEKTKTLSVKIPAGVDTGDRIRLTGEGEAGMHGAPAGDLYVQVNVKPHAIFQRDGNNLYCDVPLSFATAALGGEIEVPTLDGRIKLKIPAETQTEKMFRLRGKGVQSVRGGGVGDLVCKVVIETPVNLSDKQKELLRQLEDSMGGESEAKHRPKSKGFFDGVKKFFDDLTG</sequence>
<evidence type="ECO:0000256" key="3">
    <source>
        <dbReference type="ARBA" id="ARBA00022490"/>
    </source>
</evidence>
<dbReference type="EMBL" id="LAHO01000001">
    <property type="protein sequence ID" value="KKO47236.1"/>
    <property type="molecule type" value="Genomic_DNA"/>
</dbReference>
<protein>
    <recommendedName>
        <fullName evidence="13 14">Chaperone protein DnaJ</fullName>
    </recommendedName>
</protein>
<evidence type="ECO:0000256" key="4">
    <source>
        <dbReference type="ARBA" id="ARBA00022705"/>
    </source>
</evidence>
<dbReference type="FunFam" id="1.10.287.110:FF:000034">
    <property type="entry name" value="Chaperone protein DnaJ"/>
    <property type="match status" value="1"/>
</dbReference>
<dbReference type="GO" id="GO:0005737">
    <property type="term" value="C:cytoplasm"/>
    <property type="evidence" value="ECO:0007669"/>
    <property type="project" value="UniProtKB-SubCell"/>
</dbReference>
<dbReference type="InterPro" id="IPR018253">
    <property type="entry name" value="DnaJ_domain_CS"/>
</dbReference>
<dbReference type="GO" id="GO:0009408">
    <property type="term" value="P:response to heat"/>
    <property type="evidence" value="ECO:0007669"/>
    <property type="project" value="InterPro"/>
</dbReference>
<comment type="function">
    <text evidence="11 14">Participates actively in the response to hyperosmotic and heat shock by preventing the aggregation of stress-denatured proteins and by disaggregating proteins, also in an autonomous, DnaK-independent fashion. Unfolded proteins bind initially to DnaJ; upon interaction with the DnaJ-bound protein, DnaK hydrolyzes its bound ATP, resulting in the formation of a stable complex. GrpE releases ADP from DnaK; ATP binding to DnaK triggers the release of the substrate protein, thus completing the reaction cycle. Several rounds of ATP-dependent interactions between DnaJ, DnaK and GrpE are required for fully efficient folding. Also involved, together with DnaK and GrpE, in the DNA replication of plasmids through activation of initiation proteins.</text>
</comment>
<dbReference type="PROSITE" id="PS51188">
    <property type="entry name" value="ZF_CR"/>
    <property type="match status" value="1"/>
</dbReference>
<evidence type="ECO:0000313" key="18">
    <source>
        <dbReference type="EMBL" id="KKO47236.1"/>
    </source>
</evidence>
<feature type="repeat" description="CXXCXGXG motif" evidence="14">
    <location>
        <begin position="186"/>
        <end position="193"/>
    </location>
</feature>
<evidence type="ECO:0000256" key="12">
    <source>
        <dbReference type="ARBA" id="ARBA00061004"/>
    </source>
</evidence>
<feature type="binding site" evidence="14">
    <location>
        <position position="186"/>
    </location>
    <ligand>
        <name>Zn(2+)</name>
        <dbReference type="ChEBI" id="CHEBI:29105"/>
        <label>2</label>
    </ligand>
</feature>
<evidence type="ECO:0000256" key="2">
    <source>
        <dbReference type="ARBA" id="ARBA00011738"/>
    </source>
</evidence>
<dbReference type="GO" id="GO:0031072">
    <property type="term" value="F:heat shock protein binding"/>
    <property type="evidence" value="ECO:0007669"/>
    <property type="project" value="InterPro"/>
</dbReference>
<comment type="subcellular location">
    <subcellularLocation>
        <location evidence="1 14">Cytoplasm</location>
    </subcellularLocation>
</comment>
<dbReference type="InterPro" id="IPR001305">
    <property type="entry name" value="HSP_DnaJ_Cys-rich_dom"/>
</dbReference>
<feature type="binding site" evidence="14">
    <location>
        <position position="200"/>
    </location>
    <ligand>
        <name>Zn(2+)</name>
        <dbReference type="ChEBI" id="CHEBI:29105"/>
        <label>1</label>
    </ligand>
</feature>
<evidence type="ECO:0000256" key="11">
    <source>
        <dbReference type="ARBA" id="ARBA00053423"/>
    </source>
</evidence>
<keyword evidence="5 14" id="KW-0479">Metal-binding</keyword>
<dbReference type="InterPro" id="IPR008971">
    <property type="entry name" value="HSP40/DnaJ_pept-bd"/>
</dbReference>
<dbReference type="SUPFAM" id="SSF49493">
    <property type="entry name" value="HSP40/DnaJ peptide-binding domain"/>
    <property type="match status" value="2"/>
</dbReference>
<comment type="domain">
    <text evidence="14">The J domain is necessary and sufficient to stimulate DnaK ATPase activity. Zinc center 1 plays an important role in the autonomous, DnaK-independent chaperone activity of DnaJ. Zinc center 2 is essential for interaction with DnaK and for DnaJ activity.</text>
</comment>
<keyword evidence="4 14" id="KW-0235">DNA replication</keyword>
<evidence type="ECO:0000259" key="17">
    <source>
        <dbReference type="PROSITE" id="PS51188"/>
    </source>
</evidence>
<dbReference type="InterPro" id="IPR036410">
    <property type="entry name" value="HSP_DnaJ_Cys-rich_dom_sf"/>
</dbReference>
<organism evidence="18 19">
    <name type="scientific">Arsukibacterium ikkense</name>
    <dbReference type="NCBI Taxonomy" id="336831"/>
    <lineage>
        <taxon>Bacteria</taxon>
        <taxon>Pseudomonadati</taxon>
        <taxon>Pseudomonadota</taxon>
        <taxon>Gammaproteobacteria</taxon>
        <taxon>Chromatiales</taxon>
        <taxon>Chromatiaceae</taxon>
        <taxon>Arsukibacterium</taxon>
    </lineage>
</organism>
<feature type="domain" description="J" evidence="16">
    <location>
        <begin position="5"/>
        <end position="70"/>
    </location>
</feature>
<name>A0A0M2V9G5_9GAMM</name>
<feature type="binding site" evidence="14">
    <location>
        <position position="167"/>
    </location>
    <ligand>
        <name>Zn(2+)</name>
        <dbReference type="ChEBI" id="CHEBI:29105"/>
        <label>2</label>
    </ligand>
</feature>
<dbReference type="GO" id="GO:0008270">
    <property type="term" value="F:zinc ion binding"/>
    <property type="evidence" value="ECO:0007669"/>
    <property type="project" value="UniProtKB-UniRule"/>
</dbReference>
<feature type="binding site" evidence="14">
    <location>
        <position position="189"/>
    </location>
    <ligand>
        <name>Zn(2+)</name>
        <dbReference type="ChEBI" id="CHEBI:29105"/>
        <label>2</label>
    </ligand>
</feature>
<feature type="binding site" evidence="14">
    <location>
        <position position="203"/>
    </location>
    <ligand>
        <name>Zn(2+)</name>
        <dbReference type="ChEBI" id="CHEBI:29105"/>
        <label>1</label>
    </ligand>
</feature>
<keyword evidence="3 14" id="KW-0963">Cytoplasm</keyword>
<dbReference type="GO" id="GO:0005524">
    <property type="term" value="F:ATP binding"/>
    <property type="evidence" value="ECO:0007669"/>
    <property type="project" value="InterPro"/>
</dbReference>
<keyword evidence="8 14" id="KW-0862">Zinc</keyword>
<dbReference type="Gene3D" id="2.10.230.10">
    <property type="entry name" value="Heat shock protein DnaJ, cysteine-rich domain"/>
    <property type="match status" value="1"/>
</dbReference>
<evidence type="ECO:0000256" key="10">
    <source>
        <dbReference type="ARBA" id="ARBA00023186"/>
    </source>
</evidence>
<feature type="domain" description="CR-type" evidence="17">
    <location>
        <begin position="134"/>
        <end position="212"/>
    </location>
</feature>
<evidence type="ECO:0000256" key="9">
    <source>
        <dbReference type="ARBA" id="ARBA00023016"/>
    </source>
</evidence>
<dbReference type="NCBIfam" id="TIGR02349">
    <property type="entry name" value="DnaJ_bact"/>
    <property type="match status" value="1"/>
</dbReference>
<comment type="caution">
    <text evidence="18">The sequence shown here is derived from an EMBL/GenBank/DDBJ whole genome shotgun (WGS) entry which is preliminary data.</text>
</comment>
<evidence type="ECO:0000256" key="7">
    <source>
        <dbReference type="ARBA" id="ARBA00022771"/>
    </source>
</evidence>
<accession>A0A0M2V9G5</accession>
<comment type="cofactor">
    <cofactor evidence="14">
        <name>Zn(2+)</name>
        <dbReference type="ChEBI" id="CHEBI:29105"/>
    </cofactor>
    <text evidence="14">Binds 2 Zn(2+) ions per monomer.</text>
</comment>
<dbReference type="CDD" id="cd10719">
    <property type="entry name" value="DnaJ_zf"/>
    <property type="match status" value="1"/>
</dbReference>
<dbReference type="FunFam" id="2.60.260.20:FF:000004">
    <property type="entry name" value="Molecular chaperone DnaJ"/>
    <property type="match status" value="1"/>
</dbReference>
<evidence type="ECO:0000256" key="6">
    <source>
        <dbReference type="ARBA" id="ARBA00022737"/>
    </source>
</evidence>
<dbReference type="PROSITE" id="PS00636">
    <property type="entry name" value="DNAJ_1"/>
    <property type="match status" value="1"/>
</dbReference>
<dbReference type="SUPFAM" id="SSF57938">
    <property type="entry name" value="DnaJ/Hsp40 cysteine-rich domain"/>
    <property type="match status" value="1"/>
</dbReference>
<dbReference type="GO" id="GO:0006260">
    <property type="term" value="P:DNA replication"/>
    <property type="evidence" value="ECO:0007669"/>
    <property type="project" value="UniProtKB-KW"/>
</dbReference>
<feature type="binding site" evidence="14">
    <location>
        <position position="147"/>
    </location>
    <ligand>
        <name>Zn(2+)</name>
        <dbReference type="ChEBI" id="CHEBI:29105"/>
        <label>1</label>
    </ligand>
</feature>
<comment type="similarity">
    <text evidence="12 14">Belongs to the DnaJ family.</text>
</comment>
<dbReference type="HAMAP" id="MF_01152">
    <property type="entry name" value="DnaJ"/>
    <property type="match status" value="1"/>
</dbReference>
<dbReference type="PANTHER" id="PTHR43096">
    <property type="entry name" value="DNAJ HOMOLOG 1, MITOCHONDRIAL-RELATED"/>
    <property type="match status" value="1"/>
</dbReference>
<evidence type="ECO:0000256" key="1">
    <source>
        <dbReference type="ARBA" id="ARBA00004496"/>
    </source>
</evidence>
<feature type="repeat" description="CXXCXGXG motif" evidence="14">
    <location>
        <begin position="164"/>
        <end position="171"/>
    </location>
</feature>
<feature type="repeat" description="CXXCXGXG motif" evidence="14">
    <location>
        <begin position="147"/>
        <end position="154"/>
    </location>
</feature>
<dbReference type="SUPFAM" id="SSF46565">
    <property type="entry name" value="Chaperone J-domain"/>
    <property type="match status" value="1"/>
</dbReference>
<dbReference type="InterPro" id="IPR002939">
    <property type="entry name" value="DnaJ_C"/>
</dbReference>
<dbReference type="FunFam" id="2.10.230.10:FF:000002">
    <property type="entry name" value="Molecular chaperone DnaJ"/>
    <property type="match status" value="1"/>
</dbReference>